<keyword evidence="1 2" id="KW-0694">RNA-binding</keyword>
<accession>A0A8K0IMP8</accession>
<dbReference type="SUPFAM" id="SSF54928">
    <property type="entry name" value="RNA-binding domain, RBD"/>
    <property type="match status" value="1"/>
</dbReference>
<dbReference type="SMART" id="SM00360">
    <property type="entry name" value="RRM"/>
    <property type="match status" value="1"/>
</dbReference>
<feature type="domain" description="RRM" evidence="3">
    <location>
        <begin position="14"/>
        <end position="91"/>
    </location>
</feature>
<evidence type="ECO:0000259" key="3">
    <source>
        <dbReference type="PROSITE" id="PS50102"/>
    </source>
</evidence>
<dbReference type="PANTHER" id="PTHR11176:SF22">
    <property type="entry name" value="RNA-BINDING PROTEIN 38-LIKE ISOFORM X1"/>
    <property type="match status" value="1"/>
</dbReference>
<dbReference type="AlphaFoldDB" id="A0A8K0IMP8"/>
<dbReference type="OrthoDB" id="439808at2759"/>
<name>A0A8K0IMP8_COCNU</name>
<dbReference type="Proteomes" id="UP000797356">
    <property type="component" value="Chromosome 10"/>
</dbReference>
<dbReference type="InterPro" id="IPR035979">
    <property type="entry name" value="RBD_domain_sf"/>
</dbReference>
<dbReference type="EMBL" id="CM017881">
    <property type="protein sequence ID" value="KAG1362683.1"/>
    <property type="molecule type" value="Genomic_DNA"/>
</dbReference>
<evidence type="ECO:0000313" key="5">
    <source>
        <dbReference type="Proteomes" id="UP000797356"/>
    </source>
</evidence>
<dbReference type="Gene3D" id="3.30.70.330">
    <property type="match status" value="1"/>
</dbReference>
<reference evidence="4" key="2">
    <citation type="submission" date="2019-07" db="EMBL/GenBank/DDBJ databases">
        <authorList>
            <person name="Yang Y."/>
            <person name="Bocs S."/>
            <person name="Baudouin L."/>
        </authorList>
    </citation>
    <scope>NUCLEOTIDE SEQUENCE</scope>
    <source>
        <tissue evidence="4">Spear leaf of Hainan Tall coconut</tissue>
    </source>
</reference>
<evidence type="ECO:0000313" key="4">
    <source>
        <dbReference type="EMBL" id="KAG1362683.1"/>
    </source>
</evidence>
<dbReference type="FunFam" id="3.30.70.330:FF:000250">
    <property type="entry name" value="RNA-binding (RRM/RBD/RNP motifs) family protein"/>
    <property type="match status" value="1"/>
</dbReference>
<organism evidence="4 5">
    <name type="scientific">Cocos nucifera</name>
    <name type="common">Coconut palm</name>
    <dbReference type="NCBI Taxonomy" id="13894"/>
    <lineage>
        <taxon>Eukaryota</taxon>
        <taxon>Viridiplantae</taxon>
        <taxon>Streptophyta</taxon>
        <taxon>Embryophyta</taxon>
        <taxon>Tracheophyta</taxon>
        <taxon>Spermatophyta</taxon>
        <taxon>Magnoliopsida</taxon>
        <taxon>Liliopsida</taxon>
        <taxon>Arecaceae</taxon>
        <taxon>Arecoideae</taxon>
        <taxon>Cocoseae</taxon>
        <taxon>Attaleinae</taxon>
        <taxon>Cocos</taxon>
    </lineage>
</organism>
<dbReference type="PROSITE" id="PS50102">
    <property type="entry name" value="RRM"/>
    <property type="match status" value="1"/>
</dbReference>
<dbReference type="GO" id="GO:0003723">
    <property type="term" value="F:RNA binding"/>
    <property type="evidence" value="ECO:0007669"/>
    <property type="project" value="UniProtKB-UniRule"/>
</dbReference>
<dbReference type="Pfam" id="PF00076">
    <property type="entry name" value="RRM_1"/>
    <property type="match status" value="1"/>
</dbReference>
<dbReference type="InterPro" id="IPR000504">
    <property type="entry name" value="RRM_dom"/>
</dbReference>
<keyword evidence="5" id="KW-1185">Reference proteome</keyword>
<evidence type="ECO:0000256" key="2">
    <source>
        <dbReference type="PROSITE-ProRule" id="PRU00176"/>
    </source>
</evidence>
<reference evidence="4" key="1">
    <citation type="journal article" date="2017" name="Gigascience">
        <title>The genome draft of coconut (Cocos nucifera).</title>
        <authorList>
            <person name="Xiao Y."/>
            <person name="Xu P."/>
            <person name="Fan H."/>
            <person name="Baudouin L."/>
            <person name="Xia W."/>
            <person name="Bocs S."/>
            <person name="Xu J."/>
            <person name="Li Q."/>
            <person name="Guo A."/>
            <person name="Zhou L."/>
            <person name="Li J."/>
            <person name="Wu Y."/>
            <person name="Ma Z."/>
            <person name="Armero A."/>
            <person name="Issali A.E."/>
            <person name="Liu N."/>
            <person name="Peng M."/>
            <person name="Yang Y."/>
        </authorList>
    </citation>
    <scope>NUCLEOTIDE SEQUENCE</scope>
    <source>
        <tissue evidence="4">Spear leaf of Hainan Tall coconut</tissue>
    </source>
</reference>
<proteinExistence type="predicted"/>
<gene>
    <name evidence="4" type="ORF">COCNU_10G009020</name>
</gene>
<sequence>MGGGVGGGSDTTYTKIFVGGLAWETQRDTMHRYFEQFGEILEAVVITDKNTGRSKGYGFVTFKDPDSAMRACQDPSPVIDGRRANCNLASFGTAHRTRPSNARHGPSFIVVPNHLLISLSSKGKLMVEVLNAGMAWRFRPVVGPSIAASMYHGTAATTSYFHHPAQYAYPYSVYGYSGGHSQESIYPMSYYNPYGRSGRQHSQFSPYHAAAGPGDFQNFYPFYAQFSQESQAQSGYGLHYPQSTLQYPYLPQQYRAGILSMHPSMTPTTGVTATAAIGSSSLQQLPGNTSVQKP</sequence>
<dbReference type="InterPro" id="IPR012677">
    <property type="entry name" value="Nucleotide-bd_a/b_plait_sf"/>
</dbReference>
<evidence type="ECO:0000256" key="1">
    <source>
        <dbReference type="ARBA" id="ARBA00022884"/>
    </source>
</evidence>
<dbReference type="CDD" id="cd12384">
    <property type="entry name" value="RRM_RBM24_RBM38_like"/>
    <property type="match status" value="1"/>
</dbReference>
<protein>
    <submittedName>
        <fullName evidence="4">RNA-binding protein 24-B</fullName>
    </submittedName>
</protein>
<dbReference type="PANTHER" id="PTHR11176">
    <property type="entry name" value="BOULE-RELATED"/>
    <property type="match status" value="1"/>
</dbReference>
<comment type="caution">
    <text evidence="4">The sequence shown here is derived from an EMBL/GenBank/DDBJ whole genome shotgun (WGS) entry which is preliminary data.</text>
</comment>